<dbReference type="HOGENOM" id="CLU_046973_1_0_2"/>
<feature type="domain" description="FAD-dependent protein C-terminal" evidence="2">
    <location>
        <begin position="239"/>
        <end position="417"/>
    </location>
</feature>
<dbReference type="Pfam" id="PF21688">
    <property type="entry name" value="FAD-depend_C"/>
    <property type="match status" value="1"/>
</dbReference>
<reference evidence="3 4" key="1">
    <citation type="submission" date="2010-06" db="EMBL/GenBank/DDBJ databases">
        <title>Complete sequence chromosome of Methanohalobium evestigatum Z-7303.</title>
        <authorList>
            <consortium name="US DOE Joint Genome Institute"/>
            <person name="Lucas S."/>
            <person name="Copeland A."/>
            <person name="Lapidus A."/>
            <person name="Cheng J.-F."/>
            <person name="Bruce D."/>
            <person name="Goodwin L."/>
            <person name="Pitluck S."/>
            <person name="Saunders E."/>
            <person name="Detter J.C."/>
            <person name="Han C."/>
            <person name="Tapia R."/>
            <person name="Land M."/>
            <person name="Hauser L."/>
            <person name="Kyrpides N."/>
            <person name="Mikhailova N."/>
            <person name="Sieprawska-Lupa M."/>
            <person name="Whitman W.B."/>
            <person name="Anderson I."/>
            <person name="Woyke T."/>
        </authorList>
    </citation>
    <scope>NUCLEOTIDE SEQUENCE [LARGE SCALE GENOMIC DNA]</scope>
    <source>
        <strain evidence="4">ATCC BAA-1072 / DSM 3721 / NBRC 107634 / OCM 161 / Z-7303</strain>
    </source>
</reference>
<protein>
    <submittedName>
        <fullName evidence="3">HI0933 family protein</fullName>
    </submittedName>
</protein>
<dbReference type="InterPro" id="IPR028348">
    <property type="entry name" value="FAD-binding_protein"/>
</dbReference>
<dbReference type="InterPro" id="IPR023753">
    <property type="entry name" value="FAD/NAD-binding_dom"/>
</dbReference>
<gene>
    <name evidence="3" type="ordered locus">Metev_0085</name>
</gene>
<dbReference type="PANTHER" id="PTHR43106:SF1">
    <property type="entry name" value="DEHYDROGENASE-RELATED"/>
    <property type="match status" value="1"/>
</dbReference>
<organism evidence="3 4">
    <name type="scientific">Methanohalobium evestigatum (strain ATCC BAA-1072 / DSM 3721 / NBRC 107634 / OCM 161 / Z-7303)</name>
    <dbReference type="NCBI Taxonomy" id="644295"/>
    <lineage>
        <taxon>Archaea</taxon>
        <taxon>Methanobacteriati</taxon>
        <taxon>Methanobacteriota</taxon>
        <taxon>Stenosarchaea group</taxon>
        <taxon>Methanomicrobia</taxon>
        <taxon>Methanosarcinales</taxon>
        <taxon>Methanosarcinaceae</taxon>
        <taxon>Methanohalobium</taxon>
    </lineage>
</organism>
<dbReference type="Proteomes" id="UP000000391">
    <property type="component" value="Chromosome"/>
</dbReference>
<dbReference type="RefSeq" id="WP_013193585.1">
    <property type="nucleotide sequence ID" value="NC_014253.1"/>
</dbReference>
<accession>D7E5Z5</accession>
<dbReference type="AlphaFoldDB" id="D7E5Z5"/>
<dbReference type="PIRSF" id="PIRSF038984">
    <property type="entry name" value="FAD_binding_protein"/>
    <property type="match status" value="1"/>
</dbReference>
<dbReference type="GeneID" id="9345696"/>
<dbReference type="PRINTS" id="PR00368">
    <property type="entry name" value="FADPNR"/>
</dbReference>
<dbReference type="SUPFAM" id="SSF51905">
    <property type="entry name" value="FAD/NAD(P)-binding domain"/>
    <property type="match status" value="1"/>
</dbReference>
<dbReference type="InterPro" id="IPR036188">
    <property type="entry name" value="FAD/NAD-bd_sf"/>
</dbReference>
<keyword evidence="4" id="KW-1185">Reference proteome</keyword>
<dbReference type="Pfam" id="PF07992">
    <property type="entry name" value="Pyr_redox_2"/>
    <property type="match status" value="1"/>
</dbReference>
<dbReference type="GO" id="GO:0016491">
    <property type="term" value="F:oxidoreductase activity"/>
    <property type="evidence" value="ECO:0007669"/>
    <property type="project" value="InterPro"/>
</dbReference>
<proteinExistence type="predicted"/>
<sequence length="472" mass="51985">MNLDKEEIDPDVEYDVIIIGSGPAGMFAANELSDQNLKVLVVEMGQDIENRQCSMDSVQQCTHCAPCDIMCGVGGAGTYSDGTLNLRPDIGGNLAKLTGDQDSAWKLVDYVDDVFLKYGAPEIIPSYKTQEIEELKRRAASVGAQFIEIKQRHIGSDNTPALISRFKKGLDDKGVSFLLNTKVQDILVENNECRGIVLDNDKIIKSRYTMLAPGRVGGEWVNNIVSKHSISAKYGGIDIGVRVEVPAIIMDPVTNINRDPKFHIQTQRYDDFVRTFCTNEHGFVVKEEYEDFIATNGHSLRKKTSENTNFAFLVHIELTHPIENTTKYARSIAKLATTIGGGKPVLQRMGDLRRGRRSTDGRLARNPVVNTLKDVTPGDISMAMPHRIVMDIIEGLETLNQIIPGVASDSTLLYAPEIKFYAMQVQINQNMESSIKNLYAAGDGTGLSRDIVNAAATGVMAARGILKTEEMV</sequence>
<dbReference type="InterPro" id="IPR049516">
    <property type="entry name" value="FAD-depend_C"/>
</dbReference>
<evidence type="ECO:0000313" key="4">
    <source>
        <dbReference type="Proteomes" id="UP000000391"/>
    </source>
</evidence>
<evidence type="ECO:0000259" key="1">
    <source>
        <dbReference type="Pfam" id="PF07992"/>
    </source>
</evidence>
<dbReference type="OrthoDB" id="4240at2157"/>
<dbReference type="PANTHER" id="PTHR43106">
    <property type="entry name" value="DEHYDROGENASE-RELATED"/>
    <property type="match status" value="1"/>
</dbReference>
<evidence type="ECO:0000313" key="3">
    <source>
        <dbReference type="EMBL" id="ADI73017.1"/>
    </source>
</evidence>
<dbReference type="Gene3D" id="3.50.50.60">
    <property type="entry name" value="FAD/NAD(P)-binding domain"/>
    <property type="match status" value="3"/>
</dbReference>
<dbReference type="EMBL" id="CP002069">
    <property type="protein sequence ID" value="ADI73017.1"/>
    <property type="molecule type" value="Genomic_DNA"/>
</dbReference>
<evidence type="ECO:0000259" key="2">
    <source>
        <dbReference type="Pfam" id="PF21688"/>
    </source>
</evidence>
<dbReference type="STRING" id="644295.Metev_0085"/>
<name>D7E5Z5_METEZ</name>
<feature type="domain" description="FAD/NAD(P)-binding" evidence="1">
    <location>
        <begin position="14"/>
        <end position="57"/>
    </location>
</feature>
<dbReference type="KEGG" id="mev:Metev_0085"/>